<dbReference type="GO" id="GO:0009847">
    <property type="term" value="P:spore germination"/>
    <property type="evidence" value="ECO:0007669"/>
    <property type="project" value="InterPro"/>
</dbReference>
<evidence type="ECO:0000313" key="9">
    <source>
        <dbReference type="EMBL" id="OIJ03594.1"/>
    </source>
</evidence>
<proteinExistence type="inferred from homology"/>
<keyword evidence="6 8" id="KW-1133">Transmembrane helix</keyword>
<comment type="caution">
    <text evidence="9">The sequence shown here is derived from an EMBL/GenBank/DDBJ whole genome shotgun (WGS) entry which is preliminary data.</text>
</comment>
<gene>
    <name evidence="9" type="ORF">AWH56_24325</name>
</gene>
<dbReference type="GO" id="GO:0016020">
    <property type="term" value="C:membrane"/>
    <property type="evidence" value="ECO:0007669"/>
    <property type="project" value="UniProtKB-SubCell"/>
</dbReference>
<feature type="transmembrane region" description="Helical" evidence="8">
    <location>
        <begin position="12"/>
        <end position="30"/>
    </location>
</feature>
<dbReference type="NCBIfam" id="TIGR00912">
    <property type="entry name" value="2A0309"/>
    <property type="match status" value="1"/>
</dbReference>
<keyword evidence="4" id="KW-0309">Germination</keyword>
<feature type="transmembrane region" description="Helical" evidence="8">
    <location>
        <begin position="306"/>
        <end position="326"/>
    </location>
</feature>
<feature type="transmembrane region" description="Helical" evidence="8">
    <location>
        <begin position="338"/>
        <end position="360"/>
    </location>
</feature>
<feature type="transmembrane region" description="Helical" evidence="8">
    <location>
        <begin position="84"/>
        <end position="103"/>
    </location>
</feature>
<evidence type="ECO:0000256" key="2">
    <source>
        <dbReference type="ARBA" id="ARBA00007998"/>
    </source>
</evidence>
<evidence type="ECO:0000256" key="6">
    <source>
        <dbReference type="ARBA" id="ARBA00022989"/>
    </source>
</evidence>
<feature type="transmembrane region" description="Helical" evidence="8">
    <location>
        <begin position="148"/>
        <end position="167"/>
    </location>
</feature>
<evidence type="ECO:0000256" key="3">
    <source>
        <dbReference type="ARBA" id="ARBA00022448"/>
    </source>
</evidence>
<keyword evidence="7 8" id="KW-0472">Membrane</keyword>
<evidence type="ECO:0000256" key="1">
    <source>
        <dbReference type="ARBA" id="ARBA00004141"/>
    </source>
</evidence>
<comment type="subcellular location">
    <subcellularLocation>
        <location evidence="1">Membrane</location>
        <topology evidence="1">Multi-pass membrane protein</topology>
    </subcellularLocation>
</comment>
<keyword evidence="5 8" id="KW-0812">Transmembrane</keyword>
<organism evidence="9">
    <name type="scientific">Anaerobacillus isosaccharinicus</name>
    <dbReference type="NCBI Taxonomy" id="1532552"/>
    <lineage>
        <taxon>Bacteria</taxon>
        <taxon>Bacillati</taxon>
        <taxon>Bacillota</taxon>
        <taxon>Bacilli</taxon>
        <taxon>Bacillales</taxon>
        <taxon>Bacillaceae</taxon>
        <taxon>Anaerobacillus</taxon>
    </lineage>
</organism>
<dbReference type="PANTHER" id="PTHR34975:SF2">
    <property type="entry name" value="SPORE GERMINATION PROTEIN A2"/>
    <property type="match status" value="1"/>
</dbReference>
<evidence type="ECO:0000256" key="5">
    <source>
        <dbReference type="ARBA" id="ARBA00022692"/>
    </source>
</evidence>
<feature type="transmembrane region" description="Helical" evidence="8">
    <location>
        <begin position="187"/>
        <end position="210"/>
    </location>
</feature>
<dbReference type="AlphaFoldDB" id="A0A1S2KTY9"/>
<feature type="transmembrane region" description="Helical" evidence="8">
    <location>
        <begin position="274"/>
        <end position="294"/>
    </location>
</feature>
<evidence type="ECO:0000256" key="4">
    <source>
        <dbReference type="ARBA" id="ARBA00022544"/>
    </source>
</evidence>
<sequence length="373" mass="41650">MNSHSYEITKLEMTITLISMIIGVGILTLPRALATTVETSDGWISIVFGAVINMFIVFLIVRLHRHFPGKTFIGFWGDKHIGKWVGKLFSVLFLLYFVILIAYEARTLSVVVKIYLLDRSPSEVSVLLIFLATTYAVTKGVQGIVHLNLMFFPIVMMILIIIIVFNIPQANIDEILPIAAEGLSPIFMGVSETALAFLGIEILFFFLAYVKPQGLKATMLNVGIGFIAILYLIITLLSFTVIGFESTETITFPLVALAKEVEIIEGVVERIEPFMIAVWIMSIFNTMAIIHFLATKIVKDEFVKQGRLSSIAICLAGFAYVITFVPNSVQEAFLLGDYISYFGLGLTCFSLVSGYLFVFFKKKRNKKEKSEVV</sequence>
<feature type="transmembrane region" description="Helical" evidence="8">
    <location>
        <begin position="222"/>
        <end position="244"/>
    </location>
</feature>
<dbReference type="EMBL" id="LQXD01000210">
    <property type="protein sequence ID" value="OIJ03594.1"/>
    <property type="molecule type" value="Genomic_DNA"/>
</dbReference>
<feature type="transmembrane region" description="Helical" evidence="8">
    <location>
        <begin position="42"/>
        <end position="63"/>
    </location>
</feature>
<reference evidence="9" key="1">
    <citation type="submission" date="2016-10" db="EMBL/GenBank/DDBJ databases">
        <title>Draft genome sequences of four alkaliphilic bacteria belonging to the Anaerobacillus genus.</title>
        <authorList>
            <person name="Bassil N.M."/>
            <person name="Lloyd J.R."/>
        </authorList>
    </citation>
    <scope>NUCLEOTIDE SEQUENCE [LARGE SCALE GENOMIC DNA]</scope>
    <source>
        <strain evidence="9">NB2006</strain>
    </source>
</reference>
<name>A0A1S2KTY9_9BACI</name>
<dbReference type="Pfam" id="PF03845">
    <property type="entry name" value="Spore_permease"/>
    <property type="match status" value="1"/>
</dbReference>
<comment type="similarity">
    <text evidence="2">Belongs to the amino acid-polyamine-organocation (APC) superfamily. Spore germination protein (SGP) (TC 2.A.3.9) family.</text>
</comment>
<evidence type="ECO:0000256" key="8">
    <source>
        <dbReference type="SAM" id="Phobius"/>
    </source>
</evidence>
<evidence type="ECO:0000256" key="7">
    <source>
        <dbReference type="ARBA" id="ARBA00023136"/>
    </source>
</evidence>
<dbReference type="OrthoDB" id="2716906at2"/>
<keyword evidence="3" id="KW-0813">Transport</keyword>
<dbReference type="PANTHER" id="PTHR34975">
    <property type="entry name" value="SPORE GERMINATION PROTEIN A2"/>
    <property type="match status" value="1"/>
</dbReference>
<dbReference type="InterPro" id="IPR004761">
    <property type="entry name" value="Spore_GerAB"/>
</dbReference>
<accession>A0A1S2KTY9</accession>
<protein>
    <submittedName>
        <fullName evidence="9">Uncharacterized protein</fullName>
    </submittedName>
</protein>